<comment type="similarity">
    <text evidence="3">Belongs to the acyl carrier protein (ACP) family.</text>
</comment>
<dbReference type="SUPFAM" id="SSF47336">
    <property type="entry name" value="ACP-like"/>
    <property type="match status" value="1"/>
</dbReference>
<dbReference type="EMBL" id="SDRB02009433">
    <property type="protein sequence ID" value="THG08256.1"/>
    <property type="molecule type" value="Genomic_DNA"/>
</dbReference>
<keyword evidence="4 13" id="KW-0596">Phosphopantetheine</keyword>
<comment type="caution">
    <text evidence="15">The sequence shown here is derived from an EMBL/GenBank/DDBJ whole genome shotgun (WGS) entry which is preliminary data.</text>
</comment>
<keyword evidence="5 13" id="KW-0444">Lipid biosynthesis</keyword>
<evidence type="ECO:0000256" key="2">
    <source>
        <dbReference type="ARBA" id="ARBA00004229"/>
    </source>
</evidence>
<evidence type="ECO:0000256" key="11">
    <source>
        <dbReference type="ARBA" id="ARBA00023098"/>
    </source>
</evidence>
<dbReference type="InterPro" id="IPR003231">
    <property type="entry name" value="ACP"/>
</dbReference>
<dbReference type="STRING" id="542762.A0A4S4DZN9"/>
<comment type="function">
    <text evidence="1 13">Carrier of the growing fatty acid chain in fatty acid biosynthesis.</text>
</comment>
<reference evidence="15 16" key="1">
    <citation type="journal article" date="2018" name="Proc. Natl. Acad. Sci. U.S.A.">
        <title>Draft genome sequence of Camellia sinensis var. sinensis provides insights into the evolution of the tea genome and tea quality.</title>
        <authorList>
            <person name="Wei C."/>
            <person name="Yang H."/>
            <person name="Wang S."/>
            <person name="Zhao J."/>
            <person name="Liu C."/>
            <person name="Gao L."/>
            <person name="Xia E."/>
            <person name="Lu Y."/>
            <person name="Tai Y."/>
            <person name="She G."/>
            <person name="Sun J."/>
            <person name="Cao H."/>
            <person name="Tong W."/>
            <person name="Gao Q."/>
            <person name="Li Y."/>
            <person name="Deng W."/>
            <person name="Jiang X."/>
            <person name="Wang W."/>
            <person name="Chen Q."/>
            <person name="Zhang S."/>
            <person name="Li H."/>
            <person name="Wu J."/>
            <person name="Wang P."/>
            <person name="Li P."/>
            <person name="Shi C."/>
            <person name="Zheng F."/>
            <person name="Jian J."/>
            <person name="Huang B."/>
            <person name="Shan D."/>
            <person name="Shi M."/>
            <person name="Fang C."/>
            <person name="Yue Y."/>
            <person name="Li F."/>
            <person name="Li D."/>
            <person name="Wei S."/>
            <person name="Han B."/>
            <person name="Jiang C."/>
            <person name="Yin Y."/>
            <person name="Xia T."/>
            <person name="Zhang Z."/>
            <person name="Bennetzen J.L."/>
            <person name="Zhao S."/>
            <person name="Wan X."/>
        </authorList>
    </citation>
    <scope>NUCLEOTIDE SEQUENCE [LARGE SCALE GENOMIC DNA]</scope>
    <source>
        <strain evidence="16">cv. Shuchazao</strain>
        <tissue evidence="15">Leaf</tissue>
    </source>
</reference>
<dbReference type="InterPro" id="IPR006162">
    <property type="entry name" value="Ppantetheine_attach_site"/>
</dbReference>
<dbReference type="InterPro" id="IPR020806">
    <property type="entry name" value="PKS_PP-bd"/>
</dbReference>
<keyword evidence="12 13" id="KW-0275">Fatty acid biosynthesis</keyword>
<keyword evidence="6" id="KW-0150">Chloroplast</keyword>
<evidence type="ECO:0000256" key="4">
    <source>
        <dbReference type="ARBA" id="ARBA00022450"/>
    </source>
</evidence>
<proteinExistence type="inferred from homology"/>
<gene>
    <name evidence="15" type="ORF">TEA_011006</name>
</gene>
<dbReference type="Proteomes" id="UP000306102">
    <property type="component" value="Unassembled WGS sequence"/>
</dbReference>
<dbReference type="InterPro" id="IPR036736">
    <property type="entry name" value="ACP-like_sf"/>
</dbReference>
<keyword evidence="9" id="KW-0276">Fatty acid metabolism</keyword>
<evidence type="ECO:0000256" key="13">
    <source>
        <dbReference type="RuleBase" id="RU000722"/>
    </source>
</evidence>
<evidence type="ECO:0000256" key="10">
    <source>
        <dbReference type="ARBA" id="ARBA00022946"/>
    </source>
</evidence>
<evidence type="ECO:0000256" key="12">
    <source>
        <dbReference type="ARBA" id="ARBA00023160"/>
    </source>
</evidence>
<keyword evidence="11" id="KW-0443">Lipid metabolism</keyword>
<evidence type="ECO:0000256" key="7">
    <source>
        <dbReference type="ARBA" id="ARBA00022553"/>
    </source>
</evidence>
<dbReference type="SMART" id="SM00823">
    <property type="entry name" value="PKS_PP"/>
    <property type="match status" value="1"/>
</dbReference>
<dbReference type="AlphaFoldDB" id="A0A4S4DZN9"/>
<sequence>MAFVAGSSMSTTSFSCSFKQNQAPTKISSLNSVSLSINGKCFPSLRLRPVTHRFRISCAAKPETVDKVCEIVRKQLALPAGTAVTGDSKFATLGADSLDTAPTKISSLNSVSLSINGKCFPSLRLRPVTHRFRISCAAKPETVDKVCEIVRKQLALPAGTAVTGDSKFATLGADSLDTVEIVMGLEEEFGISVEEESAQNIATVQDAADLIDKLIEKKA</sequence>
<dbReference type="PANTHER" id="PTHR46153">
    <property type="entry name" value="ACYL CARRIER PROTEIN"/>
    <property type="match status" value="1"/>
</dbReference>
<keyword evidence="8" id="KW-0934">Plastid</keyword>
<dbReference type="Pfam" id="PF00550">
    <property type="entry name" value="PP-binding"/>
    <property type="match status" value="1"/>
</dbReference>
<organism evidence="15 16">
    <name type="scientific">Camellia sinensis var. sinensis</name>
    <name type="common">China tea</name>
    <dbReference type="NCBI Taxonomy" id="542762"/>
    <lineage>
        <taxon>Eukaryota</taxon>
        <taxon>Viridiplantae</taxon>
        <taxon>Streptophyta</taxon>
        <taxon>Embryophyta</taxon>
        <taxon>Tracheophyta</taxon>
        <taxon>Spermatophyta</taxon>
        <taxon>Magnoliopsida</taxon>
        <taxon>eudicotyledons</taxon>
        <taxon>Gunneridae</taxon>
        <taxon>Pentapetalae</taxon>
        <taxon>asterids</taxon>
        <taxon>Ericales</taxon>
        <taxon>Theaceae</taxon>
        <taxon>Camellia</taxon>
    </lineage>
</organism>
<comment type="subcellular location">
    <subcellularLocation>
        <location evidence="2">Plastid</location>
        <location evidence="2">Chloroplast</location>
    </subcellularLocation>
</comment>
<dbReference type="InterPro" id="IPR009081">
    <property type="entry name" value="PP-bd_ACP"/>
</dbReference>
<evidence type="ECO:0000256" key="5">
    <source>
        <dbReference type="ARBA" id="ARBA00022516"/>
    </source>
</evidence>
<evidence type="ECO:0000256" key="3">
    <source>
        <dbReference type="ARBA" id="ARBA00010930"/>
    </source>
</evidence>
<protein>
    <recommendedName>
        <fullName evidence="13">Acyl carrier protein</fullName>
    </recommendedName>
</protein>
<dbReference type="InterPro" id="IPR044813">
    <property type="entry name" value="ACP_chloroplastic"/>
</dbReference>
<feature type="domain" description="Carrier" evidence="14">
    <location>
        <begin position="140"/>
        <end position="215"/>
    </location>
</feature>
<evidence type="ECO:0000256" key="9">
    <source>
        <dbReference type="ARBA" id="ARBA00022832"/>
    </source>
</evidence>
<evidence type="ECO:0000259" key="14">
    <source>
        <dbReference type="PROSITE" id="PS50075"/>
    </source>
</evidence>
<dbReference type="Gene3D" id="1.10.1200.10">
    <property type="entry name" value="ACP-like"/>
    <property type="match status" value="2"/>
</dbReference>
<dbReference type="GO" id="GO:0009507">
    <property type="term" value="C:chloroplast"/>
    <property type="evidence" value="ECO:0007669"/>
    <property type="project" value="UniProtKB-SubCell"/>
</dbReference>
<dbReference type="GO" id="GO:0000036">
    <property type="term" value="F:acyl carrier activity"/>
    <property type="evidence" value="ECO:0007669"/>
    <property type="project" value="InterPro"/>
</dbReference>
<dbReference type="PANTHER" id="PTHR46153:SF20">
    <property type="entry name" value="ACYL CARRIER PROTEIN 2, CHLOROPLASTIC-RELATED"/>
    <property type="match status" value="1"/>
</dbReference>
<keyword evidence="10" id="KW-0809">Transit peptide</keyword>
<dbReference type="NCBIfam" id="TIGR00517">
    <property type="entry name" value="acyl_carrier"/>
    <property type="match status" value="1"/>
</dbReference>
<name>A0A4S4DZN9_CAMSN</name>
<dbReference type="PROSITE" id="PS00012">
    <property type="entry name" value="PHOSPHOPANTETHEINE"/>
    <property type="match status" value="1"/>
</dbReference>
<dbReference type="HAMAP" id="MF_01217">
    <property type="entry name" value="Acyl_carrier"/>
    <property type="match status" value="1"/>
</dbReference>
<dbReference type="GO" id="GO:0031177">
    <property type="term" value="F:phosphopantetheine binding"/>
    <property type="evidence" value="ECO:0007669"/>
    <property type="project" value="InterPro"/>
</dbReference>
<keyword evidence="7" id="KW-0597">Phosphoprotein</keyword>
<keyword evidence="16" id="KW-1185">Reference proteome</keyword>
<evidence type="ECO:0000256" key="6">
    <source>
        <dbReference type="ARBA" id="ARBA00022528"/>
    </source>
</evidence>
<dbReference type="PROSITE" id="PS50075">
    <property type="entry name" value="CARRIER"/>
    <property type="match status" value="1"/>
</dbReference>
<evidence type="ECO:0000256" key="8">
    <source>
        <dbReference type="ARBA" id="ARBA00022640"/>
    </source>
</evidence>
<evidence type="ECO:0000313" key="16">
    <source>
        <dbReference type="Proteomes" id="UP000306102"/>
    </source>
</evidence>
<accession>A0A4S4DZN9</accession>
<evidence type="ECO:0000313" key="15">
    <source>
        <dbReference type="EMBL" id="THG08256.1"/>
    </source>
</evidence>
<evidence type="ECO:0000256" key="1">
    <source>
        <dbReference type="ARBA" id="ARBA00003180"/>
    </source>
</evidence>